<dbReference type="OrthoDB" id="2564904at2759"/>
<keyword evidence="2" id="KW-0812">Transmembrane</keyword>
<reference evidence="4 5" key="1">
    <citation type="journal article" date="2019" name="Nat. Ecol. Evol.">
        <title>Megaphylogeny resolves global patterns of mushroom evolution.</title>
        <authorList>
            <person name="Varga T."/>
            <person name="Krizsan K."/>
            <person name="Foldi C."/>
            <person name="Dima B."/>
            <person name="Sanchez-Garcia M."/>
            <person name="Sanchez-Ramirez S."/>
            <person name="Szollosi G.J."/>
            <person name="Szarkandi J.G."/>
            <person name="Papp V."/>
            <person name="Albert L."/>
            <person name="Andreopoulos W."/>
            <person name="Angelini C."/>
            <person name="Antonin V."/>
            <person name="Barry K.W."/>
            <person name="Bougher N.L."/>
            <person name="Buchanan P."/>
            <person name="Buyck B."/>
            <person name="Bense V."/>
            <person name="Catcheside P."/>
            <person name="Chovatia M."/>
            <person name="Cooper J."/>
            <person name="Damon W."/>
            <person name="Desjardin D."/>
            <person name="Finy P."/>
            <person name="Geml J."/>
            <person name="Haridas S."/>
            <person name="Hughes K."/>
            <person name="Justo A."/>
            <person name="Karasinski D."/>
            <person name="Kautmanova I."/>
            <person name="Kiss B."/>
            <person name="Kocsube S."/>
            <person name="Kotiranta H."/>
            <person name="LaButti K.M."/>
            <person name="Lechner B.E."/>
            <person name="Liimatainen K."/>
            <person name="Lipzen A."/>
            <person name="Lukacs Z."/>
            <person name="Mihaltcheva S."/>
            <person name="Morgado L.N."/>
            <person name="Niskanen T."/>
            <person name="Noordeloos M.E."/>
            <person name="Ohm R.A."/>
            <person name="Ortiz-Santana B."/>
            <person name="Ovrebo C."/>
            <person name="Racz N."/>
            <person name="Riley R."/>
            <person name="Savchenko A."/>
            <person name="Shiryaev A."/>
            <person name="Soop K."/>
            <person name="Spirin V."/>
            <person name="Szebenyi C."/>
            <person name="Tomsovsky M."/>
            <person name="Tulloss R.E."/>
            <person name="Uehling J."/>
            <person name="Grigoriev I.V."/>
            <person name="Vagvolgyi C."/>
            <person name="Papp T."/>
            <person name="Martin F.M."/>
            <person name="Miettinen O."/>
            <person name="Hibbett D.S."/>
            <person name="Nagy L.G."/>
        </authorList>
    </citation>
    <scope>NUCLEOTIDE SEQUENCE [LARGE SCALE GENOMIC DNA]</scope>
    <source>
        <strain evidence="4 5">CBS 121175</strain>
    </source>
</reference>
<keyword evidence="5" id="KW-1185">Reference proteome</keyword>
<organism evidence="4 5">
    <name type="scientific">Coprinopsis marcescibilis</name>
    <name type="common">Agaric fungus</name>
    <name type="synonym">Psathyrella marcescibilis</name>
    <dbReference type="NCBI Taxonomy" id="230819"/>
    <lineage>
        <taxon>Eukaryota</taxon>
        <taxon>Fungi</taxon>
        <taxon>Dikarya</taxon>
        <taxon>Basidiomycota</taxon>
        <taxon>Agaricomycotina</taxon>
        <taxon>Agaricomycetes</taxon>
        <taxon>Agaricomycetidae</taxon>
        <taxon>Agaricales</taxon>
        <taxon>Agaricineae</taxon>
        <taxon>Psathyrellaceae</taxon>
        <taxon>Coprinopsis</taxon>
    </lineage>
</organism>
<feature type="chain" id="PRO_5023114248" description="Macrofage activating glycoprotein" evidence="3">
    <location>
        <begin position="23"/>
        <end position="376"/>
    </location>
</feature>
<dbReference type="AlphaFoldDB" id="A0A5C3KKH0"/>
<evidence type="ECO:0000313" key="4">
    <source>
        <dbReference type="EMBL" id="TFK20393.1"/>
    </source>
</evidence>
<feature type="region of interest" description="Disordered" evidence="1">
    <location>
        <begin position="308"/>
        <end position="350"/>
    </location>
</feature>
<evidence type="ECO:0000256" key="1">
    <source>
        <dbReference type="SAM" id="MobiDB-lite"/>
    </source>
</evidence>
<evidence type="ECO:0008006" key="6">
    <source>
        <dbReference type="Google" id="ProtNLM"/>
    </source>
</evidence>
<feature type="compositionally biased region" description="Polar residues" evidence="1">
    <location>
        <begin position="311"/>
        <end position="323"/>
    </location>
</feature>
<dbReference type="STRING" id="230819.A0A5C3KKH0"/>
<accession>A0A5C3KKH0</accession>
<evidence type="ECO:0000256" key="2">
    <source>
        <dbReference type="SAM" id="Phobius"/>
    </source>
</evidence>
<keyword evidence="2" id="KW-1133">Transmembrane helix</keyword>
<feature type="compositionally biased region" description="Low complexity" evidence="1">
    <location>
        <begin position="338"/>
        <end position="350"/>
    </location>
</feature>
<name>A0A5C3KKH0_COPMA</name>
<feature type="signal peptide" evidence="3">
    <location>
        <begin position="1"/>
        <end position="22"/>
    </location>
</feature>
<feature type="transmembrane region" description="Helical" evidence="2">
    <location>
        <begin position="354"/>
        <end position="375"/>
    </location>
</feature>
<dbReference type="Proteomes" id="UP000307440">
    <property type="component" value="Unassembled WGS sequence"/>
</dbReference>
<keyword evidence="3" id="KW-0732">Signal</keyword>
<dbReference type="EMBL" id="ML210302">
    <property type="protein sequence ID" value="TFK20393.1"/>
    <property type="molecule type" value="Genomic_DNA"/>
</dbReference>
<protein>
    <recommendedName>
        <fullName evidence="6">Macrofage activating glycoprotein</fullName>
    </recommendedName>
</protein>
<gene>
    <name evidence="4" type="ORF">FA15DRAFT_129219</name>
</gene>
<proteinExistence type="predicted"/>
<keyword evidence="2" id="KW-0472">Membrane</keyword>
<evidence type="ECO:0000313" key="5">
    <source>
        <dbReference type="Proteomes" id="UP000307440"/>
    </source>
</evidence>
<evidence type="ECO:0000256" key="3">
    <source>
        <dbReference type="SAM" id="SignalP"/>
    </source>
</evidence>
<sequence>MFTVARSISAVLVLGGAALVAAQDVTVPGAPTETYPSTAHASKTFAFADLPYKIDTDTHLIRGPQHGYNICNGTTENQESLCQTSHFNSLDDFCLWGPPDYGRTVGDIEGIMVAYCTKPGHGTRLIPEGALTGVQWITTPDYVQAVGFIDQTMINIVEGDWGGEMDPHGADLRGNPMGGIVFSDAWTGAPTQVIEWHLFIGGNRFCYKACDPRGQNDDRFCEHILDRIGCDFNIPNAAQDEVFESCLGDNQDFPGIYTENGVEMTYQQPEGSIPPLPYVARTPASSSCTQFESAALYTGLPQASDVPGVTRTGSGVSATITPSGSGGRPVSANPSRTNSGSGPNASGGAAGSGAFANAVSGFSVLGALLFSALFLA</sequence>